<dbReference type="AlphaFoldDB" id="A0A382AAB5"/>
<dbReference type="SUPFAM" id="SSF53756">
    <property type="entry name" value="UDP-Glycosyltransferase/glycogen phosphorylase"/>
    <property type="match status" value="1"/>
</dbReference>
<proteinExistence type="predicted"/>
<dbReference type="Gene3D" id="3.40.50.1000">
    <property type="entry name" value="HAD superfamily/HAD-like"/>
    <property type="match status" value="1"/>
</dbReference>
<dbReference type="GO" id="GO:0004805">
    <property type="term" value="F:trehalose-phosphatase activity"/>
    <property type="evidence" value="ECO:0007669"/>
    <property type="project" value="TreeGrafter"/>
</dbReference>
<dbReference type="PANTHER" id="PTHR10788">
    <property type="entry name" value="TREHALOSE-6-PHOSPHATE SYNTHASE"/>
    <property type="match status" value="1"/>
</dbReference>
<dbReference type="InterPro" id="IPR001830">
    <property type="entry name" value="Glyco_trans_20"/>
</dbReference>
<dbReference type="CDD" id="cd03788">
    <property type="entry name" value="GT20_TPS"/>
    <property type="match status" value="1"/>
</dbReference>
<organism evidence="1">
    <name type="scientific">marine metagenome</name>
    <dbReference type="NCBI Taxonomy" id="408172"/>
    <lineage>
        <taxon>unclassified sequences</taxon>
        <taxon>metagenomes</taxon>
        <taxon>ecological metagenomes</taxon>
    </lineage>
</organism>
<dbReference type="EMBL" id="UINC01024529">
    <property type="protein sequence ID" value="SVA98329.1"/>
    <property type="molecule type" value="Genomic_DNA"/>
</dbReference>
<sequence length="759" mass="88820">MENTEKHKRLIIVSYRLPLTLEKKNNKYEVIWNNSRSSIANFKNFDPNIEKIWIGILSQCIPNEDKEEIEDLLYDINCIPIFLNKQLKYKFYEKCCKNLLWPVLHYSIPSTNDIKYSQNWAKYWHSYIAVNSLFVKKISIYMEDENTLVWIHNYQLFLVPSLLRKKKPAGRIGFFIHTVFPSSDVFRCLPESNTIIHSMLCCDMIGFHTYDYARHFFSCCRRLLYLELEVVHNGCLGFRYHGRKVGIKISHLGINSTNTIRFSKNKKIKEIVSDLQKKYENKKIILSIDGTDVVKGGALKLQGYHNFLENYPEFRDNVILFEFLLEERSLNTERRGQIYTEIENIKKDFGNNVIKIITFKKNNFDSLLFLASVCKISCLGLFSSYWDGLNTFPYEYTLLDEENPGSLIISKFMGCYRNLPGVLSVNPLRLDKVSLQISEALTMNIEKRKILHNLRYNYVIKHNFDYWANDFITELSSISSNNSQKKYMEIGWGSQTKLIALDAKVKHLNKSNFITTFNKSEKRLILLDYGGTIVERQSNILLKPSKDILNNILQLSIDPKNIVIIVSGQTRKTLENVFKKCKSIGLIAEKGAFIKWPNTTNWIKSYKNTDIEWMKLANKTIQNYTEMTPGSYKESKETYILWNYENSDPEYGKMQAYELSKYLGQILKMKNVVRTHYQMSRLLEIKFKNISKRNATKIALGYFQSQLLLENIDRNDTFVMSIGNDISDDKICSLISKKFDWFENKYTVTIGIRPTTADF</sequence>
<dbReference type="InterPro" id="IPR023214">
    <property type="entry name" value="HAD_sf"/>
</dbReference>
<accession>A0A382AAB5</accession>
<name>A0A382AAB5_9ZZZZ</name>
<dbReference type="PANTHER" id="PTHR10788:SF94">
    <property type="entry name" value="ALPHA,ALPHA-TREHALOSE-PHOSPHATE SYNTHASE [UDP-FORMING] 5"/>
    <property type="match status" value="1"/>
</dbReference>
<dbReference type="GO" id="GO:0005829">
    <property type="term" value="C:cytosol"/>
    <property type="evidence" value="ECO:0007669"/>
    <property type="project" value="TreeGrafter"/>
</dbReference>
<dbReference type="Gene3D" id="3.30.70.1020">
    <property type="entry name" value="Trehalose-6-phosphate phosphatase related protein, domain 2"/>
    <property type="match status" value="1"/>
</dbReference>
<dbReference type="Pfam" id="PF00982">
    <property type="entry name" value="Glyco_transf_20"/>
    <property type="match status" value="1"/>
</dbReference>
<gene>
    <name evidence="1" type="ORF">METZ01_LOCUS151183</name>
</gene>
<dbReference type="SUPFAM" id="SSF56784">
    <property type="entry name" value="HAD-like"/>
    <property type="match status" value="1"/>
</dbReference>
<evidence type="ECO:0000313" key="1">
    <source>
        <dbReference type="EMBL" id="SVA98329.1"/>
    </source>
</evidence>
<protein>
    <submittedName>
        <fullName evidence="1">Uncharacterized protein</fullName>
    </submittedName>
</protein>
<feature type="non-terminal residue" evidence="1">
    <location>
        <position position="759"/>
    </location>
</feature>
<reference evidence="1" key="1">
    <citation type="submission" date="2018-05" db="EMBL/GenBank/DDBJ databases">
        <authorList>
            <person name="Lanie J.A."/>
            <person name="Ng W.-L."/>
            <person name="Kazmierczak K.M."/>
            <person name="Andrzejewski T.M."/>
            <person name="Davidsen T.M."/>
            <person name="Wayne K.J."/>
            <person name="Tettelin H."/>
            <person name="Glass J.I."/>
            <person name="Rusch D."/>
            <person name="Podicherti R."/>
            <person name="Tsui H.-C.T."/>
            <person name="Winkler M.E."/>
        </authorList>
    </citation>
    <scope>NUCLEOTIDE SEQUENCE</scope>
</reference>
<dbReference type="InterPro" id="IPR036412">
    <property type="entry name" value="HAD-like_sf"/>
</dbReference>
<dbReference type="GO" id="GO:0005992">
    <property type="term" value="P:trehalose biosynthetic process"/>
    <property type="evidence" value="ECO:0007669"/>
    <property type="project" value="InterPro"/>
</dbReference>
<dbReference type="Gene3D" id="3.40.50.2000">
    <property type="entry name" value="Glycogen Phosphorylase B"/>
    <property type="match status" value="2"/>
</dbReference>
<dbReference type="InterPro" id="IPR003337">
    <property type="entry name" value="Trehalose_PPase"/>
</dbReference>
<dbReference type="Pfam" id="PF02358">
    <property type="entry name" value="Trehalose_PPase"/>
    <property type="match status" value="1"/>
</dbReference>